<comment type="caution">
    <text evidence="2">The sequence shown here is derived from an EMBL/GenBank/DDBJ whole genome shotgun (WGS) entry which is preliminary data.</text>
</comment>
<accession>A0A542XCB2</accession>
<dbReference type="InterPro" id="IPR007235">
    <property type="entry name" value="Glyco_trans_28_C"/>
</dbReference>
<evidence type="ECO:0000313" key="3">
    <source>
        <dbReference type="Proteomes" id="UP000318336"/>
    </source>
</evidence>
<organism evidence="2 3">
    <name type="scientific">Barrientosiimonas humi</name>
    <dbReference type="NCBI Taxonomy" id="999931"/>
    <lineage>
        <taxon>Bacteria</taxon>
        <taxon>Bacillati</taxon>
        <taxon>Actinomycetota</taxon>
        <taxon>Actinomycetes</taxon>
        <taxon>Micrococcales</taxon>
        <taxon>Dermacoccaceae</taxon>
        <taxon>Barrientosiimonas</taxon>
    </lineage>
</organism>
<dbReference type="Gene3D" id="3.40.50.2000">
    <property type="entry name" value="Glycogen Phosphorylase B"/>
    <property type="match status" value="1"/>
</dbReference>
<dbReference type="Pfam" id="PF04101">
    <property type="entry name" value="Glyco_tran_28_C"/>
    <property type="match status" value="1"/>
</dbReference>
<dbReference type="AlphaFoldDB" id="A0A542XCB2"/>
<protein>
    <submittedName>
        <fullName evidence="2">Glycosyl transferase family 28</fullName>
    </submittedName>
</protein>
<reference evidence="2 3" key="1">
    <citation type="submission" date="2019-06" db="EMBL/GenBank/DDBJ databases">
        <title>Sequencing the genomes of 1000 actinobacteria strains.</title>
        <authorList>
            <person name="Klenk H.-P."/>
        </authorList>
    </citation>
    <scope>NUCLEOTIDE SEQUENCE [LARGE SCALE GENOMIC DNA]</scope>
    <source>
        <strain evidence="2 3">DSM 24617</strain>
    </source>
</reference>
<dbReference type="Proteomes" id="UP000318336">
    <property type="component" value="Unassembled WGS sequence"/>
</dbReference>
<feature type="domain" description="Glycosyl transferase family 28 C-terminal" evidence="1">
    <location>
        <begin position="227"/>
        <end position="267"/>
    </location>
</feature>
<keyword evidence="3" id="KW-1185">Reference proteome</keyword>
<keyword evidence="2" id="KW-0808">Transferase</keyword>
<evidence type="ECO:0000313" key="2">
    <source>
        <dbReference type="EMBL" id="TQL33472.1"/>
    </source>
</evidence>
<gene>
    <name evidence="2" type="ORF">FB554_1618</name>
</gene>
<dbReference type="EMBL" id="VFOK01000001">
    <property type="protein sequence ID" value="TQL33472.1"/>
    <property type="molecule type" value="Genomic_DNA"/>
</dbReference>
<dbReference type="GO" id="GO:0016758">
    <property type="term" value="F:hexosyltransferase activity"/>
    <property type="evidence" value="ECO:0007669"/>
    <property type="project" value="InterPro"/>
</dbReference>
<name>A0A542XCB2_9MICO</name>
<sequence>MVIGYYVHHQGSGHLHRMLSIAAALDLPVTGISSLARPLEHSGPWLQLPRDDQPRPDGDVTAYGALHWAPLQHNGFRDRMQRIATWVTDVRPRALVVDVSAEVAALGRLLGVPVVVMAMRGDRSDRPHRLAYDVAEALVAPWPAAAPEPWPREVLSRTAHVGALSRFDGRPVASADPGSRTVLCLWGGGGPVPSAQLSAAREATPGWRWVFADGSRDERSGDEVWRLLQEAAVVVCHAGQNAVAEVAAAQRPAVVIAQPRPFDEQQATVAALRTLDLAVALDDWPQPHDWPDLLARATALPAEKWLLWNDGRGAARAAEVLERVAHGEAAP</sequence>
<proteinExistence type="predicted"/>
<dbReference type="SUPFAM" id="SSF53756">
    <property type="entry name" value="UDP-Glycosyltransferase/glycogen phosphorylase"/>
    <property type="match status" value="1"/>
</dbReference>
<evidence type="ECO:0000259" key="1">
    <source>
        <dbReference type="Pfam" id="PF04101"/>
    </source>
</evidence>